<keyword evidence="3" id="KW-1185">Reference proteome</keyword>
<dbReference type="Pfam" id="PF05016">
    <property type="entry name" value="ParE_toxin"/>
    <property type="match status" value="1"/>
</dbReference>
<sequence length="102" mass="12258">MAKLKVEWTHFAKQQRDEIFSYWNIRNKSTSYSKKLKIEIKQKTEQLKAYPFSGKKVFNNETRILILKNYSLIYLVQGEIIYIISFWENHQNPEKLQTILGS</sequence>
<evidence type="ECO:0000313" key="3">
    <source>
        <dbReference type="Proteomes" id="UP000660070"/>
    </source>
</evidence>
<evidence type="ECO:0000256" key="1">
    <source>
        <dbReference type="ARBA" id="ARBA00022649"/>
    </source>
</evidence>
<reference evidence="2 3" key="1">
    <citation type="submission" date="2020-11" db="EMBL/GenBank/DDBJ databases">
        <title>Kaistella gelatinilytica sp. nov., a flavobacterium isolated from Antarctic Soil.</title>
        <authorList>
            <person name="Li J."/>
        </authorList>
    </citation>
    <scope>NUCLEOTIDE SEQUENCE [LARGE SCALE GENOMIC DNA]</scope>
    <source>
        <strain evidence="2 3">G5-32</strain>
    </source>
</reference>
<evidence type="ECO:0000313" key="2">
    <source>
        <dbReference type="EMBL" id="MBF8456652.1"/>
    </source>
</evidence>
<dbReference type="Proteomes" id="UP000660070">
    <property type="component" value="Unassembled WGS sequence"/>
</dbReference>
<dbReference type="InterPro" id="IPR007712">
    <property type="entry name" value="RelE/ParE_toxin"/>
</dbReference>
<keyword evidence="1" id="KW-1277">Toxin-antitoxin system</keyword>
<protein>
    <submittedName>
        <fullName evidence="2">Type II toxin-antitoxin system RelE/ParE family toxin</fullName>
    </submittedName>
</protein>
<accession>A0ABS0FAC6</accession>
<organism evidence="2 3">
    <name type="scientific">Kaistella gelatinilytica</name>
    <dbReference type="NCBI Taxonomy" id="2787636"/>
    <lineage>
        <taxon>Bacteria</taxon>
        <taxon>Pseudomonadati</taxon>
        <taxon>Bacteroidota</taxon>
        <taxon>Flavobacteriia</taxon>
        <taxon>Flavobacteriales</taxon>
        <taxon>Weeksellaceae</taxon>
        <taxon>Chryseobacterium group</taxon>
        <taxon>Kaistella</taxon>
    </lineage>
</organism>
<dbReference type="EMBL" id="JADPVI010000001">
    <property type="protein sequence ID" value="MBF8456652.1"/>
    <property type="molecule type" value="Genomic_DNA"/>
</dbReference>
<dbReference type="Gene3D" id="3.30.2310.20">
    <property type="entry name" value="RelE-like"/>
    <property type="match status" value="1"/>
</dbReference>
<dbReference type="InterPro" id="IPR035093">
    <property type="entry name" value="RelE/ParE_toxin_dom_sf"/>
</dbReference>
<name>A0ABS0FAC6_9FLAO</name>
<comment type="caution">
    <text evidence="2">The sequence shown here is derived from an EMBL/GenBank/DDBJ whole genome shotgun (WGS) entry which is preliminary data.</text>
</comment>
<gene>
    <name evidence="2" type="ORF">IV494_05595</name>
</gene>
<dbReference type="RefSeq" id="WP_196079155.1">
    <property type="nucleotide sequence ID" value="NZ_JADPVI010000001.1"/>
</dbReference>
<proteinExistence type="predicted"/>